<dbReference type="NCBIfam" id="NF012211">
    <property type="entry name" value="tand_rpt_95"/>
    <property type="match status" value="3"/>
</dbReference>
<protein>
    <recommendedName>
        <fullName evidence="3">Tandem-95 repeat protein</fullName>
    </recommendedName>
</protein>
<dbReference type="Gene3D" id="2.60.40.2810">
    <property type="match status" value="2"/>
</dbReference>
<sequence length="690" mass="71357">MHAFTFELSALRHASRFTLWIAPLLFAACAQGGDGNGSSAPLAAVSAAAAPSTLTGLDFPGSAGVSTTMRFKFARPDLNGLPIYGPSNAGVTYIWRAYPRRQRGYYTAFFWGNDDFPFTWHNGDADTYYGAHPYPWPDEPIGSTHRWEIAVDAGDVLGSAVVYDRWYTQAFRVWADATGKHHEFYWDLPNTDPSHVVVWNSPPSKNNVNPPSPALTWGDAPWAPGGEVWCGILRGFQIYATKLSLSDLQSEVGSPLSTAAGASSVWYLNLNPTPGDITDKSGRGHNPVWVGNERPALYTQNAGSPLASNDTYAAQSGVLLTVSAPGVLTDDTSPNGGSLSAILVSGTSNGTLTFNPNGSFSYVPNAGFTGSDSFSYQATDGTLPSDPAIVTLTVSATNRPPTAVIDSYAGLAGSPLTVQPPGILGNDTDPDSGALSAVLVSGTTSGVLALNPNGGFSYVPAAGFTGTDSFTYHVSDGALQSNVVTVTLTVGGGQQPPTAANDSYTAPVGSTLTVPAPGVLSNDTDPDGGALSAVLVSGTTNGTLTLNPDGSFGYVPNAGFTGSDSFSYQAAGGALTSKSATVTLTVNASTGPFTVFPASMTYTGTVNGPPQDAGVTIMNNRSTNLKVTWNDNIWWLVATSGDVVTIPPGGSASIIHTASMAGVSPGTYRGTATLRGGGVTQRITVTLIVK</sequence>
<dbReference type="EMBL" id="CP011801">
    <property type="protein sequence ID" value="ALA60950.1"/>
    <property type="molecule type" value="Genomic_DNA"/>
</dbReference>
<name>A0A0K2GJ38_NITMO</name>
<dbReference type="PATRIC" id="fig|42253.5.peg.4514"/>
<dbReference type="RefSeq" id="WP_053381722.1">
    <property type="nucleotide sequence ID" value="NZ_CP011801.1"/>
</dbReference>
<evidence type="ECO:0000313" key="2">
    <source>
        <dbReference type="Proteomes" id="UP000069205"/>
    </source>
</evidence>
<dbReference type="Gene3D" id="2.60.40.3440">
    <property type="match status" value="1"/>
</dbReference>
<dbReference type="STRING" id="42253.NITMOv2_4577"/>
<organism evidence="1 2">
    <name type="scientific">Nitrospira moscoviensis</name>
    <dbReference type="NCBI Taxonomy" id="42253"/>
    <lineage>
        <taxon>Bacteria</taxon>
        <taxon>Pseudomonadati</taxon>
        <taxon>Nitrospirota</taxon>
        <taxon>Nitrospiria</taxon>
        <taxon>Nitrospirales</taxon>
        <taxon>Nitrospiraceae</taxon>
        <taxon>Nitrospira</taxon>
    </lineage>
</organism>
<proteinExistence type="predicted"/>
<evidence type="ECO:0008006" key="3">
    <source>
        <dbReference type="Google" id="ProtNLM"/>
    </source>
</evidence>
<dbReference type="Pfam" id="PF17963">
    <property type="entry name" value="Big_9"/>
    <property type="match status" value="3"/>
</dbReference>
<dbReference type="KEGG" id="nmv:NITMOv2_4577"/>
<reference evidence="1 2" key="1">
    <citation type="journal article" date="2015" name="Proc. Natl. Acad. Sci. U.S.A.">
        <title>Expanded metabolic versatility of ubiquitous nitrite-oxidizing bacteria from the genus Nitrospira.</title>
        <authorList>
            <person name="Koch H."/>
            <person name="Lucker S."/>
            <person name="Albertsen M."/>
            <person name="Kitzinger K."/>
            <person name="Herbold C."/>
            <person name="Spieck E."/>
            <person name="Nielsen P.H."/>
            <person name="Wagner M."/>
            <person name="Daims H."/>
        </authorList>
    </citation>
    <scope>NUCLEOTIDE SEQUENCE [LARGE SCALE GENOMIC DNA]</scope>
    <source>
        <strain evidence="1 2">NSP M-1</strain>
    </source>
</reference>
<dbReference type="Proteomes" id="UP000069205">
    <property type="component" value="Chromosome"/>
</dbReference>
<evidence type="ECO:0000313" key="1">
    <source>
        <dbReference type="EMBL" id="ALA60950.1"/>
    </source>
</evidence>
<dbReference type="OrthoDB" id="1153097at2"/>
<dbReference type="AlphaFoldDB" id="A0A0K2GJ38"/>
<gene>
    <name evidence="1" type="ORF">NITMOv2_4577</name>
</gene>
<keyword evidence="2" id="KW-1185">Reference proteome</keyword>
<accession>A0A0K2GJ38</accession>